<evidence type="ECO:0000259" key="2">
    <source>
        <dbReference type="Pfam" id="PF24042"/>
    </source>
</evidence>
<dbReference type="SUPFAM" id="SSF46785">
    <property type="entry name" value="Winged helix' DNA-binding domain"/>
    <property type="match status" value="1"/>
</dbReference>
<proteinExistence type="predicted"/>
<accession>A0A343TJY3</accession>
<dbReference type="InterPro" id="IPR055775">
    <property type="entry name" value="DUF7351"/>
</dbReference>
<dbReference type="KEGG" id="hdf:AArcSl_1777"/>
<dbReference type="OrthoDB" id="8482at2157"/>
<dbReference type="InterPro" id="IPR036388">
    <property type="entry name" value="WH-like_DNA-bd_sf"/>
</dbReference>
<keyword evidence="4" id="KW-1185">Reference proteome</keyword>
<name>A0A343TJY3_9EURY</name>
<sequence length="324" mass="36242">MTGDSEEADAEVLSPDEAFKRLGNEIRVAILQELGAADEPVRFSDLRKELDVTDSGKFNYHLDQLTGHFIEQTAEGYQLRRPGERIIQAVLSGAVTESPTLEPTSIDWRCHRCGAEPIEVDYREEQVGVYCTSCEGIYGGERDQEKVNIPAERERLYYLHLPPAGIVGRSPKEAFVAASRWTNAETVTAANGICPRCSARLVESATVCRNHTTDSGLCDACNNRYAVMYRVRCTNCVYELEAIYANKLMTNLELRSFLIDHGLNPHHPQREAFLEVLYPYEEDIHSVDPLAVTFTFTGDEESISLSIDDSLEVVNVERTSGAEQ</sequence>
<dbReference type="InterPro" id="IPR055771">
    <property type="entry name" value="DUF7347"/>
</dbReference>
<feature type="domain" description="DUF7351" evidence="2">
    <location>
        <begin position="107"/>
        <end position="313"/>
    </location>
</feature>
<dbReference type="EMBL" id="CP025066">
    <property type="protein sequence ID" value="AUX09405.1"/>
    <property type="molecule type" value="Genomic_DNA"/>
</dbReference>
<gene>
    <name evidence="3" type="primary">arsR15</name>
    <name evidence="3" type="ORF">AArcSl_1777</name>
</gene>
<evidence type="ECO:0000313" key="4">
    <source>
        <dbReference type="Proteomes" id="UP000263012"/>
    </source>
</evidence>
<reference evidence="4" key="1">
    <citation type="submission" date="2017-11" db="EMBL/GenBank/DDBJ databases">
        <title>Phenotypic and genomic properties of facultatively anaerobic sulfur-reducing natronoarchaea from hypersaline soda lakes.</title>
        <authorList>
            <person name="Sorokin D.Y."/>
            <person name="Kublanov I.V."/>
            <person name="Roman P."/>
            <person name="Sinninghe Damste J.S."/>
            <person name="Golyshin P.N."/>
            <person name="Rojo D."/>
            <person name="Ciordia S."/>
            <person name="Mena M.D.C."/>
            <person name="Ferrer M."/>
            <person name="Messina E."/>
            <person name="Smedile F."/>
            <person name="La Spada G."/>
            <person name="La Cono V."/>
            <person name="Yakimov M.M."/>
        </authorList>
    </citation>
    <scope>NUCLEOTIDE SEQUENCE [LARGE SCALE GENOMIC DNA]</scope>
    <source>
        <strain evidence="4">AArc-Sl</strain>
    </source>
</reference>
<dbReference type="Gene3D" id="1.10.10.10">
    <property type="entry name" value="Winged helix-like DNA-binding domain superfamily/Winged helix DNA-binding domain"/>
    <property type="match status" value="1"/>
</dbReference>
<dbReference type="InterPro" id="IPR011991">
    <property type="entry name" value="ArsR-like_HTH"/>
</dbReference>
<feature type="domain" description="DUF7347" evidence="1">
    <location>
        <begin position="15"/>
        <end position="90"/>
    </location>
</feature>
<dbReference type="AlphaFoldDB" id="A0A343TJY3"/>
<dbReference type="Pfam" id="PF24038">
    <property type="entry name" value="DUF7347"/>
    <property type="match status" value="1"/>
</dbReference>
<organism evidence="3 4">
    <name type="scientific">Halalkaliarchaeum desulfuricum</name>
    <dbReference type="NCBI Taxonomy" id="2055893"/>
    <lineage>
        <taxon>Archaea</taxon>
        <taxon>Methanobacteriati</taxon>
        <taxon>Methanobacteriota</taxon>
        <taxon>Stenosarchaea group</taxon>
        <taxon>Halobacteria</taxon>
        <taxon>Halobacteriales</taxon>
        <taxon>Haloferacaceae</taxon>
        <taxon>Halalkaliarchaeum</taxon>
    </lineage>
</organism>
<dbReference type="InterPro" id="IPR036390">
    <property type="entry name" value="WH_DNA-bd_sf"/>
</dbReference>
<dbReference type="Pfam" id="PF24042">
    <property type="entry name" value="DUF7351"/>
    <property type="match status" value="1"/>
</dbReference>
<dbReference type="GeneID" id="37878134"/>
<protein>
    <submittedName>
        <fullName evidence="3">ArsR family transcriptional regulator</fullName>
    </submittedName>
</protein>
<evidence type="ECO:0000259" key="1">
    <source>
        <dbReference type="Pfam" id="PF24038"/>
    </source>
</evidence>
<dbReference type="CDD" id="cd00090">
    <property type="entry name" value="HTH_ARSR"/>
    <property type="match status" value="1"/>
</dbReference>
<evidence type="ECO:0000313" key="3">
    <source>
        <dbReference type="EMBL" id="AUX09405.1"/>
    </source>
</evidence>
<dbReference type="Proteomes" id="UP000263012">
    <property type="component" value="Chromosome"/>
</dbReference>
<dbReference type="RefSeq" id="WP_119817946.1">
    <property type="nucleotide sequence ID" value="NZ_CP025066.1"/>
</dbReference>